<dbReference type="Proteomes" id="UP000295066">
    <property type="component" value="Unassembled WGS sequence"/>
</dbReference>
<evidence type="ECO:0000256" key="11">
    <source>
        <dbReference type="SAM" id="Phobius"/>
    </source>
</evidence>
<feature type="transmembrane region" description="Helical" evidence="11">
    <location>
        <begin position="121"/>
        <end position="142"/>
    </location>
</feature>
<dbReference type="AlphaFoldDB" id="A0A4R8MG72"/>
<protein>
    <recommendedName>
        <fullName evidence="10">Xylose transport system permease protein XylH</fullName>
    </recommendedName>
</protein>
<dbReference type="PANTHER" id="PTHR32196">
    <property type="entry name" value="ABC TRANSPORTER PERMEASE PROTEIN YPHD-RELATED-RELATED"/>
    <property type="match status" value="1"/>
</dbReference>
<feature type="transmembrane region" description="Helical" evidence="11">
    <location>
        <begin position="171"/>
        <end position="189"/>
    </location>
</feature>
<keyword evidence="4" id="KW-0997">Cell inner membrane</keyword>
<evidence type="ECO:0000256" key="5">
    <source>
        <dbReference type="ARBA" id="ARBA00022597"/>
    </source>
</evidence>
<keyword evidence="3" id="KW-1003">Cell membrane</keyword>
<evidence type="ECO:0000256" key="7">
    <source>
        <dbReference type="ARBA" id="ARBA00022989"/>
    </source>
</evidence>
<comment type="subcellular location">
    <subcellularLocation>
        <location evidence="1">Cell membrane</location>
        <topology evidence="1">Multi-pass membrane protein</topology>
    </subcellularLocation>
</comment>
<feature type="transmembrane region" description="Helical" evidence="11">
    <location>
        <begin position="12"/>
        <end position="31"/>
    </location>
</feature>
<evidence type="ECO:0000256" key="2">
    <source>
        <dbReference type="ARBA" id="ARBA00022448"/>
    </source>
</evidence>
<feature type="transmembrane region" description="Helical" evidence="11">
    <location>
        <begin position="51"/>
        <end position="82"/>
    </location>
</feature>
<keyword evidence="13" id="KW-1185">Reference proteome</keyword>
<dbReference type="OrthoDB" id="9784538at2"/>
<feature type="transmembrane region" description="Helical" evidence="11">
    <location>
        <begin position="94"/>
        <end position="115"/>
    </location>
</feature>
<comment type="function">
    <text evidence="9">Part of the binding-protein-dependent transport system for D-xylose. Probably responsible for the translocation of the substrate across the membrane.</text>
</comment>
<keyword evidence="7 11" id="KW-1133">Transmembrane helix</keyword>
<keyword evidence="8 11" id="KW-0472">Membrane</keyword>
<evidence type="ECO:0000256" key="10">
    <source>
        <dbReference type="ARBA" id="ARBA00035686"/>
    </source>
</evidence>
<dbReference type="NCBIfam" id="NF040906">
    <property type="entry name" value="GguB"/>
    <property type="match status" value="1"/>
</dbReference>
<dbReference type="CDD" id="cd06579">
    <property type="entry name" value="TM_PBP1_transp_AraH_like"/>
    <property type="match status" value="1"/>
</dbReference>
<feature type="transmembrane region" description="Helical" evidence="11">
    <location>
        <begin position="322"/>
        <end position="346"/>
    </location>
</feature>
<feature type="transmembrane region" description="Helical" evidence="11">
    <location>
        <begin position="209"/>
        <end position="226"/>
    </location>
</feature>
<dbReference type="InterPro" id="IPR001851">
    <property type="entry name" value="ABC_transp_permease"/>
</dbReference>
<gene>
    <name evidence="12" type="ORF">C8D99_103136</name>
</gene>
<evidence type="ECO:0000256" key="8">
    <source>
        <dbReference type="ARBA" id="ARBA00023136"/>
    </source>
</evidence>
<dbReference type="EMBL" id="SORI01000003">
    <property type="protein sequence ID" value="TDY62916.1"/>
    <property type="molecule type" value="Genomic_DNA"/>
</dbReference>
<comment type="caution">
    <text evidence="12">The sequence shown here is derived from an EMBL/GenBank/DDBJ whole genome shotgun (WGS) entry which is preliminary data.</text>
</comment>
<dbReference type="RefSeq" id="WP_133956552.1">
    <property type="nucleotide sequence ID" value="NZ_SORI01000003.1"/>
</dbReference>
<keyword evidence="5 12" id="KW-0762">Sugar transport</keyword>
<accession>A0A4R8MG72</accession>
<evidence type="ECO:0000313" key="13">
    <source>
        <dbReference type="Proteomes" id="UP000295066"/>
    </source>
</evidence>
<proteinExistence type="predicted"/>
<evidence type="ECO:0000256" key="6">
    <source>
        <dbReference type="ARBA" id="ARBA00022692"/>
    </source>
</evidence>
<evidence type="ECO:0000256" key="4">
    <source>
        <dbReference type="ARBA" id="ARBA00022519"/>
    </source>
</evidence>
<evidence type="ECO:0000256" key="9">
    <source>
        <dbReference type="ARBA" id="ARBA00035611"/>
    </source>
</evidence>
<feature type="transmembrane region" description="Helical" evidence="11">
    <location>
        <begin position="233"/>
        <end position="251"/>
    </location>
</feature>
<dbReference type="PANTHER" id="PTHR32196:SF32">
    <property type="entry name" value="XYLOSE TRANSPORT SYSTEM PERMEASE PROTEIN XYLH"/>
    <property type="match status" value="1"/>
</dbReference>
<keyword evidence="2" id="KW-0813">Transport</keyword>
<dbReference type="Pfam" id="PF02653">
    <property type="entry name" value="BPD_transp_2"/>
    <property type="match status" value="1"/>
</dbReference>
<evidence type="ECO:0000313" key="12">
    <source>
        <dbReference type="EMBL" id="TDY62916.1"/>
    </source>
</evidence>
<keyword evidence="6 11" id="KW-0812">Transmembrane</keyword>
<reference evidence="12 13" key="1">
    <citation type="submission" date="2019-03" db="EMBL/GenBank/DDBJ databases">
        <title>Genomic Encyclopedia of Type Strains, Phase IV (KMG-IV): sequencing the most valuable type-strain genomes for metagenomic binning, comparative biology and taxonomic classification.</title>
        <authorList>
            <person name="Goeker M."/>
        </authorList>
    </citation>
    <scope>NUCLEOTIDE SEQUENCE [LARGE SCALE GENOMIC DNA]</scope>
    <source>
        <strain evidence="12 13">DSM 25964</strain>
    </source>
</reference>
<dbReference type="GO" id="GO:0022857">
    <property type="term" value="F:transmembrane transporter activity"/>
    <property type="evidence" value="ECO:0007669"/>
    <property type="project" value="InterPro"/>
</dbReference>
<dbReference type="GO" id="GO:0005886">
    <property type="term" value="C:plasma membrane"/>
    <property type="evidence" value="ECO:0007669"/>
    <property type="project" value="UniProtKB-SubCell"/>
</dbReference>
<evidence type="ECO:0000256" key="1">
    <source>
        <dbReference type="ARBA" id="ARBA00004651"/>
    </source>
</evidence>
<feature type="transmembrane region" description="Helical" evidence="11">
    <location>
        <begin position="281"/>
        <end position="301"/>
    </location>
</feature>
<evidence type="ECO:0000256" key="3">
    <source>
        <dbReference type="ARBA" id="ARBA00022475"/>
    </source>
</evidence>
<sequence length="388" mass="41631">MEKMKEMFMANIRQYAMMVALIFIVILFQYLTEGVLLRPLNITNIIQQNSYILILAIGMLLCILTGNIDLSVGSVAAFIGAVAATMMVTWKWPVLPSVLIALLLGVAIGCWQGYWIAYFRIPAFIVTLAGMLCFRGLTLVMLRGQTIAPMPQSFQKSISTFIPDILGGTDLNYTALAVVAAAILAFAFADLRSRRKKVACGFDVLSFPLWALKILSMGAVLMAFSWQLARHRGLPVVLVLLGSLVLIYSFITGKTVFGRHVYAFGGNEKAAKLSGIDTNRVFFLVYANMGLLAAVAGLVFMGRLNAASPMAGTNFELDAIGACYIGGASASGGIGTVAGAIIGGLIMGILNNGMSIVGVSIDWQQVVKGLVLLGAVAFDVYTKRRTAR</sequence>
<name>A0A4R8MG72_9BACT</name>
<organism evidence="12 13">
    <name type="scientific">Aminivibrio pyruvatiphilus</name>
    <dbReference type="NCBI Taxonomy" id="1005740"/>
    <lineage>
        <taxon>Bacteria</taxon>
        <taxon>Thermotogati</taxon>
        <taxon>Synergistota</taxon>
        <taxon>Synergistia</taxon>
        <taxon>Synergistales</taxon>
        <taxon>Aminobacteriaceae</taxon>
        <taxon>Aminivibrio</taxon>
    </lineage>
</organism>